<evidence type="ECO:0000313" key="3">
    <source>
        <dbReference type="Proteomes" id="UP000042997"/>
    </source>
</evidence>
<proteinExistence type="predicted"/>
<keyword evidence="1" id="KW-1133">Transmembrane helix</keyword>
<dbReference type="AlphaFoldDB" id="A0A098BNS7"/>
<dbReference type="RefSeq" id="WP_230831722.1">
    <property type="nucleotide sequence ID" value="NZ_JAJNCM010000011.1"/>
</dbReference>
<keyword evidence="1" id="KW-0472">Membrane</keyword>
<reference evidence="2 3" key="1">
    <citation type="journal article" date="2014" name="Genome Announc.">
        <title>Draft Genome Sequence of Propane- and Butane-Oxidizing Actinobacterium Rhodococcus ruber IEGM 231.</title>
        <authorList>
            <person name="Ivshina I.B."/>
            <person name="Kuyukina M.S."/>
            <person name="Krivoruchko A.V."/>
            <person name="Barbe V."/>
            <person name="Fischer C."/>
        </authorList>
    </citation>
    <scope>NUCLEOTIDE SEQUENCE [LARGE SCALE GENOMIC DNA]</scope>
</reference>
<feature type="transmembrane region" description="Helical" evidence="1">
    <location>
        <begin position="172"/>
        <end position="196"/>
    </location>
</feature>
<keyword evidence="1" id="KW-0812">Transmembrane</keyword>
<dbReference type="EMBL" id="CCSD01000085">
    <property type="protein sequence ID" value="CDZ90394.1"/>
    <property type="molecule type" value="Genomic_DNA"/>
</dbReference>
<accession>A0A098BNS7</accession>
<feature type="transmembrane region" description="Helical" evidence="1">
    <location>
        <begin position="132"/>
        <end position="152"/>
    </location>
</feature>
<dbReference type="Proteomes" id="UP000042997">
    <property type="component" value="Unassembled WGS sequence"/>
</dbReference>
<dbReference type="eggNOG" id="ENOG5031G3B">
    <property type="taxonomic scope" value="Bacteria"/>
</dbReference>
<organism evidence="2 3">
    <name type="scientific">Rhodococcus ruber</name>
    <dbReference type="NCBI Taxonomy" id="1830"/>
    <lineage>
        <taxon>Bacteria</taxon>
        <taxon>Bacillati</taxon>
        <taxon>Actinomycetota</taxon>
        <taxon>Actinomycetes</taxon>
        <taxon>Mycobacteriales</taxon>
        <taxon>Nocardiaceae</taxon>
        <taxon>Rhodococcus</taxon>
    </lineage>
</organism>
<feature type="transmembrane region" description="Helical" evidence="1">
    <location>
        <begin position="20"/>
        <end position="39"/>
    </location>
</feature>
<evidence type="ECO:0008006" key="4">
    <source>
        <dbReference type="Google" id="ProtNLM"/>
    </source>
</evidence>
<name>A0A098BNS7_9NOCA</name>
<gene>
    <name evidence="2" type="ORF">RHRU231_710072</name>
</gene>
<evidence type="ECO:0000256" key="1">
    <source>
        <dbReference type="SAM" id="Phobius"/>
    </source>
</evidence>
<feature type="transmembrane region" description="Helical" evidence="1">
    <location>
        <begin position="103"/>
        <end position="120"/>
    </location>
</feature>
<evidence type="ECO:0000313" key="2">
    <source>
        <dbReference type="EMBL" id="CDZ90394.1"/>
    </source>
</evidence>
<sequence>MSTSSVSVLRPTAKDWRDLWASMAVFAGTAAVVVADYVATLSGQLSAATVTARMELGEAATPVPTPSGVQASLDGAVTTSLPVAELSPVTVALLRTGDAAQTLSYLAVLGLLALLVRRFVQGRMFDHGTYRLTYHLGWVALTIALVPMFPRITGTNMAIRDLGLTHVPGVEGSWLGAEFWLVYAGAMVLSAVAIAIRVGNRMARDQEGLV</sequence>
<protein>
    <recommendedName>
        <fullName evidence="4">DUF2975 domain-containing protein</fullName>
    </recommendedName>
</protein>